<evidence type="ECO:0000256" key="3">
    <source>
        <dbReference type="ARBA" id="ARBA00023239"/>
    </source>
</evidence>
<dbReference type="InterPro" id="IPR050963">
    <property type="entry name" value="Sirohydro_Cobaltochel/CbiX"/>
</dbReference>
<evidence type="ECO:0000256" key="4">
    <source>
        <dbReference type="ARBA" id="ARBA00023285"/>
    </source>
</evidence>
<dbReference type="GO" id="GO:0016829">
    <property type="term" value="F:lyase activity"/>
    <property type="evidence" value="ECO:0007669"/>
    <property type="project" value="UniProtKB-KW"/>
</dbReference>
<feature type="compositionally biased region" description="Basic residues" evidence="5">
    <location>
        <begin position="1"/>
        <end position="12"/>
    </location>
</feature>
<dbReference type="RefSeq" id="WP_246973052.1">
    <property type="nucleotide sequence ID" value="NZ_CP095397.1"/>
</dbReference>
<evidence type="ECO:0000313" key="7">
    <source>
        <dbReference type="Proteomes" id="UP001595821"/>
    </source>
</evidence>
<comment type="caution">
    <text evidence="6">The sequence shown here is derived from an EMBL/GenBank/DDBJ whole genome shotgun (WGS) entry which is preliminary data.</text>
</comment>
<evidence type="ECO:0000256" key="1">
    <source>
        <dbReference type="ARBA" id="ARBA00022573"/>
    </source>
</evidence>
<sequence>MTKSPSHGHRQQYRPTNATPRALDRDLGVVLAAHGSHRSRGSGDPVYGHARRLRRRPIFDEVQVAFWQEEPGFAEVLRATTATHRFVVPLFASEGYFTRTVLPRELTAPPGVEDDVTITDPVGTAPAVTDLIASRALEVFRADDAVCDLADIAVAIVAHGAENDPRSAVAAADHAQRLRSHDPNAAVEAFYLEEPPYVSEVLESFDRRQIVAVPLFVGQGGHVTTDVPELLGLDPTERIDDAATATHAGKIDGRTVRYTEPIGTHPALADVAVRRVLEATTEVTDS</sequence>
<dbReference type="PANTHER" id="PTHR33542:SF3">
    <property type="entry name" value="SIROHYDROCHLORIN FERROCHELATASE, CHLOROPLASTIC"/>
    <property type="match status" value="1"/>
</dbReference>
<evidence type="ECO:0000313" key="6">
    <source>
        <dbReference type="EMBL" id="MFC4249686.1"/>
    </source>
</evidence>
<reference evidence="6 7" key="1">
    <citation type="journal article" date="2014" name="Int. J. Syst. Evol. Microbiol.">
        <title>Complete genome sequence of Corynebacterium casei LMG S-19264T (=DSM 44701T), isolated from a smear-ripened cheese.</title>
        <authorList>
            <consortium name="US DOE Joint Genome Institute (JGI-PGF)"/>
            <person name="Walter F."/>
            <person name="Albersmeier A."/>
            <person name="Kalinowski J."/>
            <person name="Ruckert C."/>
        </authorList>
    </citation>
    <scope>NUCLEOTIDE SEQUENCE [LARGE SCALE GENOMIC DNA]</scope>
    <source>
        <strain evidence="6 7">IBRC-M 10912</strain>
    </source>
</reference>
<protein>
    <submittedName>
        <fullName evidence="6">CbiX/SirB N-terminal domain-containing protein</fullName>
    </submittedName>
</protein>
<dbReference type="PANTHER" id="PTHR33542">
    <property type="entry name" value="SIROHYDROCHLORIN FERROCHELATASE, CHLOROPLASTIC"/>
    <property type="match status" value="1"/>
</dbReference>
<dbReference type="AlphaFoldDB" id="A0ABD5P661"/>
<keyword evidence="2" id="KW-0479">Metal-binding</keyword>
<keyword evidence="4" id="KW-0170">Cobalt</keyword>
<dbReference type="InterPro" id="IPR002762">
    <property type="entry name" value="CbiX-like"/>
</dbReference>
<dbReference type="Gene3D" id="3.40.50.1400">
    <property type="match status" value="2"/>
</dbReference>
<evidence type="ECO:0000256" key="5">
    <source>
        <dbReference type="SAM" id="MobiDB-lite"/>
    </source>
</evidence>
<feature type="region of interest" description="Disordered" evidence="5">
    <location>
        <begin position="1"/>
        <end position="21"/>
    </location>
</feature>
<proteinExistence type="predicted"/>
<evidence type="ECO:0000256" key="2">
    <source>
        <dbReference type="ARBA" id="ARBA00022723"/>
    </source>
</evidence>
<dbReference type="Pfam" id="PF01903">
    <property type="entry name" value="CbiX"/>
    <property type="match status" value="2"/>
</dbReference>
<dbReference type="GO" id="GO:0046872">
    <property type="term" value="F:metal ion binding"/>
    <property type="evidence" value="ECO:0007669"/>
    <property type="project" value="UniProtKB-KW"/>
</dbReference>
<name>A0ABD5P661_9EURY</name>
<dbReference type="EMBL" id="JBHSDJ010000133">
    <property type="protein sequence ID" value="MFC4249686.1"/>
    <property type="molecule type" value="Genomic_DNA"/>
</dbReference>
<gene>
    <name evidence="6" type="ORF">ACFOZ7_22585</name>
</gene>
<organism evidence="6 7">
    <name type="scientific">Natribaculum luteum</name>
    <dbReference type="NCBI Taxonomy" id="1586232"/>
    <lineage>
        <taxon>Archaea</taxon>
        <taxon>Methanobacteriati</taxon>
        <taxon>Methanobacteriota</taxon>
        <taxon>Stenosarchaea group</taxon>
        <taxon>Halobacteria</taxon>
        <taxon>Halobacteriales</taxon>
        <taxon>Natrialbaceae</taxon>
        <taxon>Natribaculum</taxon>
    </lineage>
</organism>
<keyword evidence="3" id="KW-0456">Lyase</keyword>
<dbReference type="GO" id="GO:0009236">
    <property type="term" value="P:cobalamin biosynthetic process"/>
    <property type="evidence" value="ECO:0007669"/>
    <property type="project" value="UniProtKB-KW"/>
</dbReference>
<dbReference type="CDD" id="cd03416">
    <property type="entry name" value="CbiX_SirB_N"/>
    <property type="match status" value="2"/>
</dbReference>
<keyword evidence="1" id="KW-0169">Cobalamin biosynthesis</keyword>
<dbReference type="SUPFAM" id="SSF53800">
    <property type="entry name" value="Chelatase"/>
    <property type="match status" value="2"/>
</dbReference>
<dbReference type="Proteomes" id="UP001595821">
    <property type="component" value="Unassembled WGS sequence"/>
</dbReference>
<accession>A0ABD5P661</accession>
<dbReference type="GeneID" id="71853322"/>